<dbReference type="AlphaFoldDB" id="U2HPH1"/>
<keyword evidence="2" id="KW-1185">Reference proteome</keyword>
<protein>
    <submittedName>
        <fullName evidence="1">Uncharacterized protein</fullName>
    </submittedName>
</protein>
<proteinExistence type="predicted"/>
<comment type="caution">
    <text evidence="1">The sequence shown here is derived from an EMBL/GenBank/DDBJ whole genome shotgun (WGS) entry which is preliminary data.</text>
</comment>
<dbReference type="EMBL" id="ATDL01000022">
    <property type="protein sequence ID" value="ERJ57185.1"/>
    <property type="molecule type" value="Genomic_DNA"/>
</dbReference>
<dbReference type="Proteomes" id="UP000016584">
    <property type="component" value="Unassembled WGS sequence"/>
</dbReference>
<reference evidence="1 2" key="1">
    <citation type="journal article" date="2013" name="Genome Announc.">
        <title>The Draft Genome Sequence of Sphingomonas paucimobilis Strain HER1398 (Proteobacteria), Host to the Giant PAU Phage, Indicates That It Is a Member of the Genus Sphingobacterium (Bacteroidetes).</title>
        <authorList>
            <person name="White R.A.III."/>
            <person name="Suttle C.A."/>
        </authorList>
    </citation>
    <scope>NUCLEOTIDE SEQUENCE [LARGE SCALE GENOMIC DNA]</scope>
    <source>
        <strain evidence="1 2">HER1398</strain>
    </source>
</reference>
<name>U2HPH1_9SPHI</name>
<organism evidence="1 2">
    <name type="scientific">Sphingobacterium paucimobilis HER1398</name>
    <dbReference type="NCBI Taxonomy" id="1346330"/>
    <lineage>
        <taxon>Bacteria</taxon>
        <taxon>Pseudomonadati</taxon>
        <taxon>Bacteroidota</taxon>
        <taxon>Sphingobacteriia</taxon>
        <taxon>Sphingobacteriales</taxon>
        <taxon>Sphingobacteriaceae</taxon>
        <taxon>Sphingobacterium</taxon>
    </lineage>
</organism>
<sequence length="115" mass="13347">MKKEEAMKGLYEGKKDGTCEVYLGNRDLVATLCADEQMVTINRWVSVNRAFIKSIQVVGNNERVMLDPLLEEIYDSCKTFNEPHIRNKKNNKSILFIGRIYRKHVNRALKEENAN</sequence>
<dbReference type="RefSeq" id="WP_021071916.1">
    <property type="nucleotide sequence ID" value="NZ_ATDL01000022.1"/>
</dbReference>
<evidence type="ECO:0000313" key="2">
    <source>
        <dbReference type="Proteomes" id="UP000016584"/>
    </source>
</evidence>
<evidence type="ECO:0000313" key="1">
    <source>
        <dbReference type="EMBL" id="ERJ57185.1"/>
    </source>
</evidence>
<gene>
    <name evidence="1" type="ORF">M472_00250</name>
</gene>
<accession>U2HPH1</accession>
<dbReference type="STRING" id="1346330.M472_00250"/>
<dbReference type="PATRIC" id="fig|1346330.5.peg.3910"/>